<organism evidence="12 13">
    <name type="scientific">Amphibalanus amphitrite</name>
    <name type="common">Striped barnacle</name>
    <name type="synonym">Balanus amphitrite</name>
    <dbReference type="NCBI Taxonomy" id="1232801"/>
    <lineage>
        <taxon>Eukaryota</taxon>
        <taxon>Metazoa</taxon>
        <taxon>Ecdysozoa</taxon>
        <taxon>Arthropoda</taxon>
        <taxon>Crustacea</taxon>
        <taxon>Multicrustacea</taxon>
        <taxon>Cirripedia</taxon>
        <taxon>Thoracica</taxon>
        <taxon>Thoracicalcarea</taxon>
        <taxon>Balanomorpha</taxon>
        <taxon>Balanoidea</taxon>
        <taxon>Balanidae</taxon>
        <taxon>Amphibalaninae</taxon>
        <taxon>Amphibalanus</taxon>
    </lineage>
</organism>
<evidence type="ECO:0000256" key="5">
    <source>
        <dbReference type="ARBA" id="ARBA00023157"/>
    </source>
</evidence>
<accession>A0A6A4WER7</accession>
<evidence type="ECO:0000313" key="13">
    <source>
        <dbReference type="Proteomes" id="UP000440578"/>
    </source>
</evidence>
<keyword evidence="13" id="KW-1185">Reference proteome</keyword>
<dbReference type="Pfam" id="PF13202">
    <property type="entry name" value="EF-hand_5"/>
    <property type="match status" value="1"/>
</dbReference>
<dbReference type="InterPro" id="IPR036607">
    <property type="entry name" value="PRKCSH"/>
</dbReference>
<feature type="region of interest" description="Disordered" evidence="8">
    <location>
        <begin position="204"/>
        <end position="253"/>
    </location>
</feature>
<evidence type="ECO:0000256" key="7">
    <source>
        <dbReference type="SAM" id="Coils"/>
    </source>
</evidence>
<dbReference type="GO" id="GO:0005509">
    <property type="term" value="F:calcium ion binding"/>
    <property type="evidence" value="ECO:0007669"/>
    <property type="project" value="InterPro"/>
</dbReference>
<comment type="caution">
    <text evidence="6">Lacks conserved residue(s) required for the propagation of feature annotation.</text>
</comment>
<dbReference type="Gene3D" id="2.70.130.10">
    <property type="entry name" value="Mannose-6-phosphate receptor binding domain"/>
    <property type="match status" value="1"/>
</dbReference>
<sequence>MMAHRTLSALLLALAGLAAGAGADLALPRGVSMAKASLYQAGDTFTCLDGSATIQFQYVNDDYCDCEDGSDEPGTSACAVGSFYCANRGHAAAEVPSAWVNDGVCDCCDGSDEYASGACPNTCDEIGAAARARQQQIDEMRLRGYEVKLKLIEEGKEKLAEKQVRLAELNREKEVAEEMKNAREAAKNEAEAQERLLLDAWHEQRRQQEQEHEEANRQLAEETFTRLDVNSDGKLTTEELQREPKLDKDADGVVSKDEVDSITMNKDELEMEEFVVSTWPLLKPFFHPLHVPEEGGQPTGAPAAAPDQQQQEVAEGEELTEEELAAGEVDAGDLVTPGAGTVQELDRDEVRTAAAKQARAELQEAEQKLRDIEREVGGVESFTGLDLGPEKAFAALYQQCFTLENREYEYKLCVFDKATQKPRSGGVETSLGKWDSWERPEQTGYTQQLYNNGQQCWNGPKRSAHVTFACGEETRVLDVTEPAKCEYKFSLETPAVCERPSAEGEQLFHDEL</sequence>
<dbReference type="EMBL" id="VIIS01000715">
    <property type="protein sequence ID" value="KAF0305866.1"/>
    <property type="molecule type" value="Genomic_DNA"/>
</dbReference>
<evidence type="ECO:0000256" key="4">
    <source>
        <dbReference type="ARBA" id="ARBA00022837"/>
    </source>
</evidence>
<dbReference type="InterPro" id="IPR018247">
    <property type="entry name" value="EF_Hand_1_Ca_BS"/>
</dbReference>
<dbReference type="AlphaFoldDB" id="A0A6A4WER7"/>
<feature type="coiled-coil region" evidence="7">
    <location>
        <begin position="355"/>
        <end position="382"/>
    </location>
</feature>
<dbReference type="Gene3D" id="4.10.400.10">
    <property type="entry name" value="Low-density Lipoprotein Receptor"/>
    <property type="match status" value="1"/>
</dbReference>
<dbReference type="GO" id="GO:0017177">
    <property type="term" value="C:glucosidase II complex"/>
    <property type="evidence" value="ECO:0007669"/>
    <property type="project" value="TreeGrafter"/>
</dbReference>
<evidence type="ECO:0000259" key="11">
    <source>
        <dbReference type="PROSITE" id="PS51914"/>
    </source>
</evidence>
<dbReference type="CDD" id="cd00112">
    <property type="entry name" value="LDLa"/>
    <property type="match status" value="1"/>
</dbReference>
<evidence type="ECO:0000256" key="3">
    <source>
        <dbReference type="ARBA" id="ARBA00022824"/>
    </source>
</evidence>
<keyword evidence="7" id="KW-0175">Coiled coil</keyword>
<dbReference type="PROSITE" id="PS00018">
    <property type="entry name" value="EF_HAND_1"/>
    <property type="match status" value="1"/>
</dbReference>
<evidence type="ECO:0000259" key="10">
    <source>
        <dbReference type="PROSITE" id="PS50222"/>
    </source>
</evidence>
<dbReference type="SUPFAM" id="SSF47473">
    <property type="entry name" value="EF-hand"/>
    <property type="match status" value="1"/>
</dbReference>
<keyword evidence="3" id="KW-0256">Endoplasmic reticulum</keyword>
<dbReference type="PROSITE" id="PS50222">
    <property type="entry name" value="EF_HAND_2"/>
    <property type="match status" value="1"/>
</dbReference>
<dbReference type="Proteomes" id="UP000440578">
    <property type="component" value="Unassembled WGS sequence"/>
</dbReference>
<dbReference type="PANTHER" id="PTHR12630">
    <property type="entry name" value="N-LINKED OLIGOSACCHARIDE PROCESSING"/>
    <property type="match status" value="1"/>
</dbReference>
<comment type="caution">
    <text evidence="12">The sequence shown here is derived from an EMBL/GenBank/DDBJ whole genome shotgun (WGS) entry which is preliminary data.</text>
</comment>
<evidence type="ECO:0000313" key="12">
    <source>
        <dbReference type="EMBL" id="KAF0305866.1"/>
    </source>
</evidence>
<feature type="domain" description="MRH" evidence="11">
    <location>
        <begin position="398"/>
        <end position="499"/>
    </location>
</feature>
<dbReference type="InterPro" id="IPR002172">
    <property type="entry name" value="LDrepeatLR_classA_rpt"/>
</dbReference>
<evidence type="ECO:0000256" key="8">
    <source>
        <dbReference type="SAM" id="MobiDB-lite"/>
    </source>
</evidence>
<name>A0A6A4WER7_AMPAM</name>
<gene>
    <name evidence="12" type="primary">PRKCSH_1</name>
    <name evidence="12" type="ORF">FJT64_022594</name>
</gene>
<dbReference type="PROSITE" id="PS51914">
    <property type="entry name" value="MRH"/>
    <property type="match status" value="1"/>
</dbReference>
<dbReference type="Pfam" id="PF12999">
    <property type="entry name" value="PRKCSH-like"/>
    <property type="match status" value="1"/>
</dbReference>
<dbReference type="InterPro" id="IPR028146">
    <property type="entry name" value="PRKCSH_N"/>
</dbReference>
<keyword evidence="2 9" id="KW-0732">Signal</keyword>
<protein>
    <recommendedName>
        <fullName evidence="1">Glucosidase 2 subunit beta</fullName>
    </recommendedName>
</protein>
<dbReference type="InterPro" id="IPR011992">
    <property type="entry name" value="EF-hand-dom_pair"/>
</dbReference>
<dbReference type="InterPro" id="IPR039794">
    <property type="entry name" value="Gtb1-like"/>
</dbReference>
<keyword evidence="5" id="KW-1015">Disulfide bond</keyword>
<dbReference type="Pfam" id="PF13015">
    <property type="entry name" value="PRKCSH_1"/>
    <property type="match status" value="1"/>
</dbReference>
<dbReference type="InterPro" id="IPR036055">
    <property type="entry name" value="LDL_receptor-like_sf"/>
</dbReference>
<dbReference type="InterPro" id="IPR009011">
    <property type="entry name" value="Man6P_isomerase_rcpt-bd_dom_sf"/>
</dbReference>
<dbReference type="GO" id="GO:0006491">
    <property type="term" value="P:N-glycan processing"/>
    <property type="evidence" value="ECO:0007669"/>
    <property type="project" value="TreeGrafter"/>
</dbReference>
<keyword evidence="4" id="KW-0106">Calcium</keyword>
<evidence type="ECO:0000256" key="9">
    <source>
        <dbReference type="SAM" id="SignalP"/>
    </source>
</evidence>
<dbReference type="Gene3D" id="1.10.238.10">
    <property type="entry name" value="EF-hand"/>
    <property type="match status" value="1"/>
</dbReference>
<dbReference type="PROSITE" id="PS50068">
    <property type="entry name" value="LDLRA_2"/>
    <property type="match status" value="1"/>
</dbReference>
<feature type="compositionally biased region" description="Low complexity" evidence="8">
    <location>
        <begin position="294"/>
        <end position="313"/>
    </location>
</feature>
<evidence type="ECO:0000256" key="2">
    <source>
        <dbReference type="ARBA" id="ARBA00022729"/>
    </source>
</evidence>
<evidence type="ECO:0000256" key="6">
    <source>
        <dbReference type="PROSITE-ProRule" id="PRU00124"/>
    </source>
</evidence>
<feature type="chain" id="PRO_5025447155" description="Glucosidase 2 subunit beta" evidence="9">
    <location>
        <begin position="23"/>
        <end position="512"/>
    </location>
</feature>
<feature type="region of interest" description="Disordered" evidence="8">
    <location>
        <begin position="290"/>
        <end position="317"/>
    </location>
</feature>
<dbReference type="InterPro" id="IPR044865">
    <property type="entry name" value="MRH_dom"/>
</dbReference>
<feature type="signal peptide" evidence="9">
    <location>
        <begin position="1"/>
        <end position="22"/>
    </location>
</feature>
<proteinExistence type="predicted"/>
<dbReference type="OrthoDB" id="28322at2759"/>
<reference evidence="12 13" key="1">
    <citation type="submission" date="2019-07" db="EMBL/GenBank/DDBJ databases">
        <title>Draft genome assembly of a fouling barnacle, Amphibalanus amphitrite (Darwin, 1854): The first reference genome for Thecostraca.</title>
        <authorList>
            <person name="Kim W."/>
        </authorList>
    </citation>
    <scope>NUCLEOTIDE SEQUENCE [LARGE SCALE GENOMIC DNA]</scope>
    <source>
        <strain evidence="12">SNU_AA5</strain>
        <tissue evidence="12">Soma without cirri and trophi</tissue>
    </source>
</reference>
<dbReference type="InterPro" id="IPR002048">
    <property type="entry name" value="EF_hand_dom"/>
</dbReference>
<dbReference type="PANTHER" id="PTHR12630:SF1">
    <property type="entry name" value="GLUCOSIDASE 2 SUBUNIT BETA"/>
    <property type="match status" value="1"/>
</dbReference>
<dbReference type="SUPFAM" id="SSF50911">
    <property type="entry name" value="Mannose 6-phosphate receptor domain"/>
    <property type="match status" value="1"/>
</dbReference>
<feature type="domain" description="EF-hand" evidence="10">
    <location>
        <begin position="215"/>
        <end position="250"/>
    </location>
</feature>
<evidence type="ECO:0000256" key="1">
    <source>
        <dbReference type="ARBA" id="ARBA00022387"/>
    </source>
</evidence>